<evidence type="ECO:0000313" key="2">
    <source>
        <dbReference type="Proteomes" id="UP000016936"/>
    </source>
</evidence>
<evidence type="ECO:0000313" key="1">
    <source>
        <dbReference type="EMBL" id="EMD86537.1"/>
    </source>
</evidence>
<dbReference type="Proteomes" id="UP000016936">
    <property type="component" value="Unassembled WGS sequence"/>
</dbReference>
<name>M2UF65_COCH5</name>
<dbReference type="HOGENOM" id="CLU_1555101_0_0_1"/>
<dbReference type="EMBL" id="KB445585">
    <property type="protein sequence ID" value="EMD86537.1"/>
    <property type="molecule type" value="Genomic_DNA"/>
</dbReference>
<gene>
    <name evidence="1" type="ORF">COCHEDRAFT_1034951</name>
</gene>
<reference evidence="2" key="2">
    <citation type="journal article" date="2013" name="PLoS Genet.">
        <title>Comparative genome structure, secondary metabolite, and effector coding capacity across Cochliobolus pathogens.</title>
        <authorList>
            <person name="Condon B.J."/>
            <person name="Leng Y."/>
            <person name="Wu D."/>
            <person name="Bushley K.E."/>
            <person name="Ohm R.A."/>
            <person name="Otillar R."/>
            <person name="Martin J."/>
            <person name="Schackwitz W."/>
            <person name="Grimwood J."/>
            <person name="MohdZainudin N."/>
            <person name="Xue C."/>
            <person name="Wang R."/>
            <person name="Manning V.A."/>
            <person name="Dhillon B."/>
            <person name="Tu Z.J."/>
            <person name="Steffenson B.J."/>
            <person name="Salamov A."/>
            <person name="Sun H."/>
            <person name="Lowry S."/>
            <person name="LaButti K."/>
            <person name="Han J."/>
            <person name="Copeland A."/>
            <person name="Lindquist E."/>
            <person name="Barry K."/>
            <person name="Schmutz J."/>
            <person name="Baker S.E."/>
            <person name="Ciuffetti L.M."/>
            <person name="Grigoriev I.V."/>
            <person name="Zhong S."/>
            <person name="Turgeon B.G."/>
        </authorList>
    </citation>
    <scope>NUCLEOTIDE SEQUENCE [LARGE SCALE GENOMIC DNA]</scope>
    <source>
        <strain evidence="2">C5 / ATCC 48332 / race O</strain>
    </source>
</reference>
<keyword evidence="2" id="KW-1185">Reference proteome</keyword>
<organism evidence="1 2">
    <name type="scientific">Cochliobolus heterostrophus (strain C5 / ATCC 48332 / race O)</name>
    <name type="common">Southern corn leaf blight fungus</name>
    <name type="synonym">Bipolaris maydis</name>
    <dbReference type="NCBI Taxonomy" id="701091"/>
    <lineage>
        <taxon>Eukaryota</taxon>
        <taxon>Fungi</taxon>
        <taxon>Dikarya</taxon>
        <taxon>Ascomycota</taxon>
        <taxon>Pezizomycotina</taxon>
        <taxon>Dothideomycetes</taxon>
        <taxon>Pleosporomycetidae</taxon>
        <taxon>Pleosporales</taxon>
        <taxon>Pleosporineae</taxon>
        <taxon>Pleosporaceae</taxon>
        <taxon>Bipolaris</taxon>
    </lineage>
</organism>
<dbReference type="AlphaFoldDB" id="M2UF65"/>
<reference evidence="1 2" key="1">
    <citation type="journal article" date="2012" name="PLoS Pathog.">
        <title>Diverse lifestyles and strategies of plant pathogenesis encoded in the genomes of eighteen Dothideomycetes fungi.</title>
        <authorList>
            <person name="Ohm R.A."/>
            <person name="Feau N."/>
            <person name="Henrissat B."/>
            <person name="Schoch C.L."/>
            <person name="Horwitz B.A."/>
            <person name="Barry K.W."/>
            <person name="Condon B.J."/>
            <person name="Copeland A.C."/>
            <person name="Dhillon B."/>
            <person name="Glaser F."/>
            <person name="Hesse C.N."/>
            <person name="Kosti I."/>
            <person name="LaButti K."/>
            <person name="Lindquist E.A."/>
            <person name="Lucas S."/>
            <person name="Salamov A.A."/>
            <person name="Bradshaw R.E."/>
            <person name="Ciuffetti L."/>
            <person name="Hamelin R.C."/>
            <person name="Kema G.H.J."/>
            <person name="Lawrence C."/>
            <person name="Scott J.A."/>
            <person name="Spatafora J.W."/>
            <person name="Turgeon B.G."/>
            <person name="de Wit P.J.G.M."/>
            <person name="Zhong S."/>
            <person name="Goodwin S.B."/>
            <person name="Grigoriev I.V."/>
        </authorList>
    </citation>
    <scope>NUCLEOTIDE SEQUENCE [LARGE SCALE GENOMIC DNA]</scope>
    <source>
        <strain evidence="2">C5 / ATCC 48332 / race O</strain>
    </source>
</reference>
<sequence>MAGPVGAIIKHGESWLVLEITNMMQIALPTRQNGQSSTWMVAFPTTCAVTKGIGEGGERFGRAARASHVVAGTKMTPMAERWPELDFCSLPREQSLVAGSTCAYLVIAQSRLPNNHKGCVRLCGTRGGNIVLGLLFEKSKCTVPDNYGMPMSDWHVPCCRFMHTFRASTQLH</sequence>
<protein>
    <submittedName>
        <fullName evidence="1">Uncharacterized protein</fullName>
    </submittedName>
</protein>
<accession>M2UF65</accession>
<dbReference type="OrthoDB" id="10463845at2759"/>
<proteinExistence type="predicted"/>